<dbReference type="PROSITE" id="PS50812">
    <property type="entry name" value="PWWP"/>
    <property type="match status" value="1"/>
</dbReference>
<protein>
    <recommendedName>
        <fullName evidence="19">Peregrin</fullName>
    </recommendedName>
</protein>
<keyword evidence="6 8" id="KW-0103">Bromodomain</keyword>
<dbReference type="Proteomes" id="UP001487740">
    <property type="component" value="Unassembled WGS sequence"/>
</dbReference>
<evidence type="ECO:0000256" key="2">
    <source>
        <dbReference type="ARBA" id="ARBA00022723"/>
    </source>
</evidence>
<keyword evidence="5" id="KW-0862">Zinc</keyword>
<dbReference type="CDD" id="cd15572">
    <property type="entry name" value="PHD_BRPF"/>
    <property type="match status" value="1"/>
</dbReference>
<dbReference type="SUPFAM" id="SSF47370">
    <property type="entry name" value="Bromodomain"/>
    <property type="match status" value="1"/>
</dbReference>
<dbReference type="CDD" id="cd05839">
    <property type="entry name" value="PWWP_BRPF"/>
    <property type="match status" value="1"/>
</dbReference>
<feature type="region of interest" description="Disordered" evidence="11">
    <location>
        <begin position="963"/>
        <end position="1313"/>
    </location>
</feature>
<sequence>MPRLGLGYDMDQFLDHCRMTKPPYECPHASCGKVYRSLAGIQHHMTTFDHENPPPSVVTPKSARKKNMKRPPSPLANQEPEPPSVPYSHDMKTVEFEVDGKLTRLSVYDPIEILSKVHEDYEASMPPVVEEPPPQEQARTPSIKPLPKTPSGKTPPATKTQPTKTQPAKTQPAKTQPAKTQPAKAQPAKTQPTKAPTKTTAATTITTSTTTSSSTSSLSSSSSSSISSTSSTASNSSTTSSSSSSASPSTPLPKTPAQKTPKARASDKDRGVDVQRYTIEEKKTNKLPEASFRIIEDYYKSLPDAPPQPSNYHRFIEKSLEELDEEVEYDMDEEDRAWLQLMNEKRSVDGLPAVEMENFELLMDRLEKESFFQAQCSGRDSGVPIDEDAVCCICMDGECQNSNVILFCDMCNLAVHQECYGVPYIPEGQWLCRRCLQSPSRAVDCALCPNKGGAFKQTDDSRWAHVVCAMWIPEVCFANTVFLEPIDSIGNIPSARWKLTCYICKQRGVGACIQCNKVNCYTAFHVTCAQQAGLHMKIDAMRETNVNGTSVTVRKAAYCDMHTPADSDARPQLDEIMDSAKKAAAKAASRQKMKKARKILAEKRSAAPIVSVPTIPADRLTPSLYSGVVNSVPVIPCENIQKLAALVNMQKRSQFMHRLLAYWTLKRQSRNGVPLLRRLTTSHARRSNTTSRPVEEKAVGVKDKERVMNEAEGLREEIKYWQRLRQDLERARLLCELIRKREKTKRELVKAKAEEKKVQLAPFVHLLLQTIDQIQEKDQQMIFAEPVDLVEVHDYLDVVKHPMDLSTMRQKAQTHQYMDVDQFASDFELMIENCLVYNAKETIFYRTAVKLRDQGGAIIRQLRRNVEVIGFDMETGLLLPHRPKPLPEISDNKIIKEVDEALAADADECWSLEEREKALLELLDKANLLRHHVARIKRVKLIRREIGIVRRKLALSQSGSASQKSNAVYYDTDDESEKEDSDIDDSSVIDDEAEPGEPSRPSTPPALASQLAASHLAHTTSLSSGPGRVSGMALSPMTTPSPRSLHHRKIGKNTPKDDHTQKRIDSFFTRITKPSQKSAQESQPQQQESSAAAVADEAKASKPEDSAHETPKKRGPGRPPKRPRTLSGPCASPPAKKLESEAGDAATQAKESSEDAPESEPPSVPSSPSGVNRRTSVLFTKKAGALFKKRFPQQRRGSGGTNSDEENQLPETKTARRKKQTSRPDSLGFPEGLPLLNLSDSGTPPTKDSFKMYRQGGAEIPPETDEDTHSESNSSLIDTEDETASESDSEGGGSGSDSSVEGESPGSGHAGDQIPLEPLDLVWAKCRGYPWYPALIINPKMPKTGYFHNGVPIPVPPDDVLALANNYPSPMYLVLFFDNKRTWQWLPRFKLEPLGVDSALDKAKLVESRKPSERKAVKKAYEKAILHRCRVTGENTGLSGDSDNEEPS</sequence>
<comment type="caution">
    <text evidence="17">The sequence shown here is derived from an EMBL/GenBank/DDBJ whole genome shotgun (WGS) entry which is preliminary data.</text>
</comment>
<evidence type="ECO:0000256" key="5">
    <source>
        <dbReference type="ARBA" id="ARBA00022833"/>
    </source>
</evidence>
<evidence type="ECO:0000256" key="8">
    <source>
        <dbReference type="PROSITE-ProRule" id="PRU00035"/>
    </source>
</evidence>
<dbReference type="Gene3D" id="3.30.40.10">
    <property type="entry name" value="Zinc/RING finger domain, C3HC4 (zinc finger)"/>
    <property type="match status" value="2"/>
</dbReference>
<dbReference type="Pfam" id="PF13831">
    <property type="entry name" value="PHD_2"/>
    <property type="match status" value="1"/>
</dbReference>
<feature type="compositionally biased region" description="Low complexity" evidence="11">
    <location>
        <begin position="1074"/>
        <end position="1095"/>
    </location>
</feature>
<feature type="compositionally biased region" description="Low complexity" evidence="11">
    <location>
        <begin position="1005"/>
        <end position="1019"/>
    </location>
</feature>
<dbReference type="Pfam" id="PF00439">
    <property type="entry name" value="Bromodomain"/>
    <property type="match status" value="1"/>
</dbReference>
<dbReference type="FunFam" id="3.30.40.10:FF:000008">
    <property type="entry name" value="Bromodomain containing 1, isoform CRA_a"/>
    <property type="match status" value="1"/>
</dbReference>
<evidence type="ECO:0000313" key="18">
    <source>
        <dbReference type="Proteomes" id="UP001487740"/>
    </source>
</evidence>
<dbReference type="InterPro" id="IPR019786">
    <property type="entry name" value="Zinc_finger_PHD-type_CS"/>
</dbReference>
<dbReference type="InterPro" id="IPR013083">
    <property type="entry name" value="Znf_RING/FYVE/PHD"/>
</dbReference>
<dbReference type="FunFam" id="3.30.40.10:FF:000007">
    <property type="entry name" value="Bromodomain containing 1, isoform CRA_b"/>
    <property type="match status" value="1"/>
</dbReference>
<dbReference type="InterPro" id="IPR019787">
    <property type="entry name" value="Znf_PHD-finger"/>
</dbReference>
<dbReference type="PROSITE" id="PS51805">
    <property type="entry name" value="EPHD"/>
    <property type="match status" value="1"/>
</dbReference>
<dbReference type="InterPro" id="IPR036427">
    <property type="entry name" value="Bromodomain-like_sf"/>
</dbReference>
<dbReference type="Gene3D" id="2.30.30.140">
    <property type="match status" value="1"/>
</dbReference>
<organism evidence="17 18">
    <name type="scientific">Scylla paramamosain</name>
    <name type="common">Mud crab</name>
    <dbReference type="NCBI Taxonomy" id="85552"/>
    <lineage>
        <taxon>Eukaryota</taxon>
        <taxon>Metazoa</taxon>
        <taxon>Ecdysozoa</taxon>
        <taxon>Arthropoda</taxon>
        <taxon>Crustacea</taxon>
        <taxon>Multicrustacea</taxon>
        <taxon>Malacostraca</taxon>
        <taxon>Eumalacostraca</taxon>
        <taxon>Eucarida</taxon>
        <taxon>Decapoda</taxon>
        <taxon>Pleocyemata</taxon>
        <taxon>Brachyura</taxon>
        <taxon>Eubrachyura</taxon>
        <taxon>Portunoidea</taxon>
        <taxon>Portunidae</taxon>
        <taxon>Portuninae</taxon>
        <taxon>Scylla</taxon>
    </lineage>
</organism>
<feature type="compositionally biased region" description="Acidic residues" evidence="11">
    <location>
        <begin position="971"/>
        <end position="995"/>
    </location>
</feature>
<dbReference type="InterPro" id="IPR001487">
    <property type="entry name" value="Bromodomain"/>
</dbReference>
<evidence type="ECO:0000256" key="7">
    <source>
        <dbReference type="ARBA" id="ARBA00023242"/>
    </source>
</evidence>
<feature type="compositionally biased region" description="Acidic residues" evidence="11">
    <location>
        <begin position="1278"/>
        <end position="1289"/>
    </location>
</feature>
<dbReference type="InterPro" id="IPR001965">
    <property type="entry name" value="Znf_PHD"/>
</dbReference>
<name>A0AAW0SW13_SCYPA</name>
<keyword evidence="18" id="KW-1185">Reference proteome</keyword>
<evidence type="ECO:0000259" key="13">
    <source>
        <dbReference type="PROSITE" id="PS50016"/>
    </source>
</evidence>
<feature type="domain" description="Bromo" evidence="12">
    <location>
        <begin position="775"/>
        <end position="845"/>
    </location>
</feature>
<comment type="subcellular location">
    <subcellularLocation>
        <location evidence="1">Nucleus</location>
    </subcellularLocation>
</comment>
<reference evidence="17 18" key="1">
    <citation type="submission" date="2023-03" db="EMBL/GenBank/DDBJ databases">
        <title>High-quality genome of Scylla paramamosain provides insights in environmental adaptation.</title>
        <authorList>
            <person name="Zhang L."/>
        </authorList>
    </citation>
    <scope>NUCLEOTIDE SEQUENCE [LARGE SCALE GENOMIC DNA]</scope>
    <source>
        <strain evidence="17">LZ_2023a</strain>
        <tissue evidence="17">Muscle</tissue>
    </source>
</reference>
<dbReference type="InterPro" id="IPR050701">
    <property type="entry name" value="Histone_Mod_Regulator"/>
</dbReference>
<dbReference type="SMART" id="SM00249">
    <property type="entry name" value="PHD"/>
    <property type="match status" value="2"/>
</dbReference>
<dbReference type="FunFam" id="2.30.30.140:FF:000008">
    <property type="entry name" value="Bromodomain containing 1, isoform CRA_b"/>
    <property type="match status" value="1"/>
</dbReference>
<evidence type="ECO:0000259" key="16">
    <source>
        <dbReference type="PROSITE" id="PS51805"/>
    </source>
</evidence>
<keyword evidence="2" id="KW-0479">Metal-binding</keyword>
<keyword evidence="3" id="KW-0677">Repeat</keyword>
<evidence type="ECO:0000256" key="1">
    <source>
        <dbReference type="ARBA" id="ARBA00004123"/>
    </source>
</evidence>
<feature type="domain" description="PHD-type" evidence="16">
    <location>
        <begin position="442"/>
        <end position="563"/>
    </location>
</feature>
<keyword evidence="7" id="KW-0539">Nucleus</keyword>
<dbReference type="InterPro" id="IPR019542">
    <property type="entry name" value="Enhancer_polycomb-like_N"/>
</dbReference>
<feature type="compositionally biased region" description="Basic residues" evidence="11">
    <location>
        <begin position="1113"/>
        <end position="1124"/>
    </location>
</feature>
<dbReference type="Gene3D" id="1.20.920.10">
    <property type="entry name" value="Bromodomain-like"/>
    <property type="match status" value="1"/>
</dbReference>
<feature type="compositionally biased region" description="Basic and acidic residues" evidence="11">
    <location>
        <begin position="264"/>
        <end position="280"/>
    </location>
</feature>
<evidence type="ECO:0000256" key="10">
    <source>
        <dbReference type="SAM" id="Coils"/>
    </source>
</evidence>
<accession>A0AAW0SW13</accession>
<evidence type="ECO:0000256" key="3">
    <source>
        <dbReference type="ARBA" id="ARBA00022737"/>
    </source>
</evidence>
<dbReference type="Pfam" id="PF00855">
    <property type="entry name" value="PWWP"/>
    <property type="match status" value="1"/>
</dbReference>
<feature type="coiled-coil region" evidence="10">
    <location>
        <begin position="704"/>
        <end position="761"/>
    </location>
</feature>
<dbReference type="PANTHER" id="PTHR13793:SF107">
    <property type="entry name" value="BROMODOMAIN-CONTAINING PROTEIN HOMOLOG"/>
    <property type="match status" value="1"/>
</dbReference>
<dbReference type="InterPro" id="IPR034732">
    <property type="entry name" value="EPHD"/>
</dbReference>
<feature type="domain" description="PHD-type" evidence="13">
    <location>
        <begin position="388"/>
        <end position="438"/>
    </location>
</feature>
<dbReference type="PRINTS" id="PR00503">
    <property type="entry name" value="BROMODOMAIN"/>
</dbReference>
<dbReference type="SUPFAM" id="SSF57903">
    <property type="entry name" value="FYVE/PHD zinc finger"/>
    <property type="match status" value="1"/>
</dbReference>
<dbReference type="PROSITE" id="PS50016">
    <property type="entry name" value="ZF_PHD_2"/>
    <property type="match status" value="1"/>
</dbReference>
<dbReference type="InterPro" id="IPR011011">
    <property type="entry name" value="Znf_FYVE_PHD"/>
</dbReference>
<dbReference type="InterPro" id="IPR000313">
    <property type="entry name" value="PWWP_dom"/>
</dbReference>
<dbReference type="PANTHER" id="PTHR13793">
    <property type="entry name" value="PHD FINGER PROTEINS"/>
    <property type="match status" value="1"/>
</dbReference>
<keyword evidence="10" id="KW-0175">Coiled coil</keyword>
<dbReference type="SUPFAM" id="SSF63748">
    <property type="entry name" value="Tudor/PWWP/MBT"/>
    <property type="match status" value="1"/>
</dbReference>
<evidence type="ECO:0000256" key="9">
    <source>
        <dbReference type="PROSITE-ProRule" id="PRU00042"/>
    </source>
</evidence>
<feature type="compositionally biased region" description="Low complexity" evidence="11">
    <location>
        <begin position="154"/>
        <end position="249"/>
    </location>
</feature>
<feature type="region of interest" description="Disordered" evidence="11">
    <location>
        <begin position="45"/>
        <end position="88"/>
    </location>
</feature>
<dbReference type="SMART" id="SM00297">
    <property type="entry name" value="BROMO"/>
    <property type="match status" value="1"/>
</dbReference>
<dbReference type="PROSITE" id="PS00028">
    <property type="entry name" value="ZINC_FINGER_C2H2_1"/>
    <property type="match status" value="1"/>
</dbReference>
<dbReference type="PROSITE" id="PS50014">
    <property type="entry name" value="BROMODOMAIN_2"/>
    <property type="match status" value="1"/>
</dbReference>
<evidence type="ECO:0008006" key="19">
    <source>
        <dbReference type="Google" id="ProtNLM"/>
    </source>
</evidence>
<evidence type="ECO:0000256" key="11">
    <source>
        <dbReference type="SAM" id="MobiDB-lite"/>
    </source>
</evidence>
<evidence type="ECO:0000259" key="14">
    <source>
        <dbReference type="PROSITE" id="PS50157"/>
    </source>
</evidence>
<evidence type="ECO:0000256" key="4">
    <source>
        <dbReference type="ARBA" id="ARBA00022771"/>
    </source>
</evidence>
<feature type="domain" description="C2H2-type" evidence="14">
    <location>
        <begin position="24"/>
        <end position="55"/>
    </location>
</feature>
<feature type="domain" description="PWWP" evidence="15">
    <location>
        <begin position="1318"/>
        <end position="1397"/>
    </location>
</feature>
<dbReference type="EMBL" id="JARAKH010000044">
    <property type="protein sequence ID" value="KAK8379017.1"/>
    <property type="molecule type" value="Genomic_DNA"/>
</dbReference>
<dbReference type="Pfam" id="PF10513">
    <property type="entry name" value="EPL1"/>
    <property type="match status" value="1"/>
</dbReference>
<dbReference type="InterPro" id="IPR013087">
    <property type="entry name" value="Znf_C2H2_type"/>
</dbReference>
<dbReference type="PROSITE" id="PS50157">
    <property type="entry name" value="ZINC_FINGER_C2H2_2"/>
    <property type="match status" value="1"/>
</dbReference>
<evidence type="ECO:0000259" key="12">
    <source>
        <dbReference type="PROSITE" id="PS50014"/>
    </source>
</evidence>
<evidence type="ECO:0000259" key="15">
    <source>
        <dbReference type="PROSITE" id="PS50812"/>
    </source>
</evidence>
<keyword evidence="4 9" id="KW-0863">Zinc-finger</keyword>
<dbReference type="GO" id="GO:0008270">
    <property type="term" value="F:zinc ion binding"/>
    <property type="evidence" value="ECO:0007669"/>
    <property type="project" value="UniProtKB-KW"/>
</dbReference>
<evidence type="ECO:0000256" key="6">
    <source>
        <dbReference type="ARBA" id="ARBA00023117"/>
    </source>
</evidence>
<dbReference type="Pfam" id="PF13832">
    <property type="entry name" value="zf-HC5HC2H_2"/>
    <property type="match status" value="1"/>
</dbReference>
<dbReference type="SMART" id="SM00293">
    <property type="entry name" value="PWWP"/>
    <property type="match status" value="1"/>
</dbReference>
<dbReference type="PROSITE" id="PS01359">
    <property type="entry name" value="ZF_PHD_1"/>
    <property type="match status" value="1"/>
</dbReference>
<gene>
    <name evidence="17" type="ORF">O3P69_009637</name>
</gene>
<feature type="compositionally biased region" description="Basic and acidic residues" evidence="11">
    <location>
        <begin position="1054"/>
        <end position="1065"/>
    </location>
</feature>
<dbReference type="GO" id="GO:0005634">
    <property type="term" value="C:nucleus"/>
    <property type="evidence" value="ECO:0007669"/>
    <property type="project" value="UniProtKB-SubCell"/>
</dbReference>
<evidence type="ECO:0000313" key="17">
    <source>
        <dbReference type="EMBL" id="KAK8379017.1"/>
    </source>
</evidence>
<feature type="region of interest" description="Disordered" evidence="11">
    <location>
        <begin position="124"/>
        <end position="280"/>
    </location>
</feature>
<feature type="compositionally biased region" description="Basic and acidic residues" evidence="11">
    <location>
        <begin position="1096"/>
        <end position="1112"/>
    </location>
</feature>
<proteinExistence type="predicted"/>
<dbReference type="GO" id="GO:0006357">
    <property type="term" value="P:regulation of transcription by RNA polymerase II"/>
    <property type="evidence" value="ECO:0007669"/>
    <property type="project" value="TreeGrafter"/>
</dbReference>
<feature type="compositionally biased region" description="Low complexity" evidence="11">
    <location>
        <begin position="1296"/>
        <end position="1307"/>
    </location>
</feature>